<sequence length="148" mass="15508">MNVHPIHAGRRMGKAVGLSCVVAIGLLILMIVGRVPGWGVVPMFLLTETLVYKAFSTTVRKRRQDVALLRCFGASRAQVFNGVLAEAAWIGLFGAVAGQCCTLLLLDIVQFEIAVFALLVGIAGALLAALVPAIQASRIPPSGPSTVA</sequence>
<reference evidence="8 9" key="1">
    <citation type="submission" date="2017-04" db="EMBL/GenBank/DDBJ databases">
        <authorList>
            <person name="Afonso C.L."/>
            <person name="Miller P.J."/>
            <person name="Scott M.A."/>
            <person name="Spackman E."/>
            <person name="Goraichik I."/>
            <person name="Dimitrov K.M."/>
            <person name="Suarez D.L."/>
            <person name="Swayne D.E."/>
        </authorList>
    </citation>
    <scope>NUCLEOTIDE SEQUENCE [LARGE SCALE GENOMIC DNA]</scope>
    <source>
        <strain evidence="8 9">DSM 43828</strain>
    </source>
</reference>
<dbReference type="Proteomes" id="UP000192674">
    <property type="component" value="Unassembled WGS sequence"/>
</dbReference>
<dbReference type="InterPro" id="IPR003838">
    <property type="entry name" value="ABC3_permease_C"/>
</dbReference>
<keyword evidence="2" id="KW-1003">Cell membrane</keyword>
<keyword evidence="9" id="KW-1185">Reference proteome</keyword>
<evidence type="ECO:0000313" key="9">
    <source>
        <dbReference type="Proteomes" id="UP000192674"/>
    </source>
</evidence>
<evidence type="ECO:0000256" key="3">
    <source>
        <dbReference type="ARBA" id="ARBA00022692"/>
    </source>
</evidence>
<evidence type="ECO:0000256" key="2">
    <source>
        <dbReference type="ARBA" id="ARBA00022475"/>
    </source>
</evidence>
<protein>
    <submittedName>
        <fullName evidence="8">FtsX-like permease family protein</fullName>
    </submittedName>
</protein>
<evidence type="ECO:0000256" key="5">
    <source>
        <dbReference type="ARBA" id="ARBA00023136"/>
    </source>
</evidence>
<accession>A0A1Y5XPV8</accession>
<dbReference type="RefSeq" id="WP_084428767.1">
    <property type="nucleotide sequence ID" value="NZ_FWXV01000003.1"/>
</dbReference>
<evidence type="ECO:0000256" key="4">
    <source>
        <dbReference type="ARBA" id="ARBA00022989"/>
    </source>
</evidence>
<dbReference type="AlphaFoldDB" id="A0A1Y5XPV8"/>
<evidence type="ECO:0000313" key="8">
    <source>
        <dbReference type="EMBL" id="SMD09950.1"/>
    </source>
</evidence>
<keyword evidence="4 6" id="KW-1133">Transmembrane helix</keyword>
<feature type="transmembrane region" description="Helical" evidence="6">
    <location>
        <begin position="87"/>
        <end position="106"/>
    </location>
</feature>
<feature type="domain" description="ABC3 transporter permease C-terminal" evidence="7">
    <location>
        <begin position="50"/>
        <end position="141"/>
    </location>
</feature>
<dbReference type="OrthoDB" id="9780560at2"/>
<dbReference type="GO" id="GO:0005886">
    <property type="term" value="C:plasma membrane"/>
    <property type="evidence" value="ECO:0007669"/>
    <property type="project" value="UniProtKB-SubCell"/>
</dbReference>
<evidence type="ECO:0000256" key="6">
    <source>
        <dbReference type="SAM" id="Phobius"/>
    </source>
</evidence>
<comment type="subcellular location">
    <subcellularLocation>
        <location evidence="1">Cell membrane</location>
        <topology evidence="1">Multi-pass membrane protein</topology>
    </subcellularLocation>
</comment>
<name>A0A1Y5XPV8_KIBAR</name>
<organism evidence="8 9">
    <name type="scientific">Kibdelosporangium aridum</name>
    <dbReference type="NCBI Taxonomy" id="2030"/>
    <lineage>
        <taxon>Bacteria</taxon>
        <taxon>Bacillati</taxon>
        <taxon>Actinomycetota</taxon>
        <taxon>Actinomycetes</taxon>
        <taxon>Pseudonocardiales</taxon>
        <taxon>Pseudonocardiaceae</taxon>
        <taxon>Kibdelosporangium</taxon>
    </lineage>
</organism>
<evidence type="ECO:0000256" key="1">
    <source>
        <dbReference type="ARBA" id="ARBA00004651"/>
    </source>
</evidence>
<gene>
    <name evidence="8" type="ORF">SAMN05661093_04542</name>
</gene>
<feature type="transmembrane region" description="Helical" evidence="6">
    <location>
        <begin position="12"/>
        <end position="33"/>
    </location>
</feature>
<evidence type="ECO:0000259" key="7">
    <source>
        <dbReference type="Pfam" id="PF02687"/>
    </source>
</evidence>
<keyword evidence="5 6" id="KW-0472">Membrane</keyword>
<dbReference type="Pfam" id="PF02687">
    <property type="entry name" value="FtsX"/>
    <property type="match status" value="1"/>
</dbReference>
<keyword evidence="3 6" id="KW-0812">Transmembrane</keyword>
<dbReference type="EMBL" id="FWXV01000003">
    <property type="protein sequence ID" value="SMD09950.1"/>
    <property type="molecule type" value="Genomic_DNA"/>
</dbReference>
<feature type="transmembrane region" description="Helical" evidence="6">
    <location>
        <begin position="113"/>
        <end position="134"/>
    </location>
</feature>
<proteinExistence type="predicted"/>